<dbReference type="PANTHER" id="PTHR11851">
    <property type="entry name" value="METALLOPROTEASE"/>
    <property type="match status" value="1"/>
</dbReference>
<dbReference type="AlphaFoldDB" id="T1B879"/>
<protein>
    <submittedName>
        <fullName evidence="3">Peptidase, M16 family protein</fullName>
    </submittedName>
</protein>
<dbReference type="Gene3D" id="3.30.830.10">
    <property type="entry name" value="Metalloenzyme, LuxS/M16 peptidase-like"/>
    <property type="match status" value="1"/>
</dbReference>
<evidence type="ECO:0000313" key="3">
    <source>
        <dbReference type="EMBL" id="EQD49229.1"/>
    </source>
</evidence>
<name>T1B879_9ZZZZ</name>
<comment type="similarity">
    <text evidence="1">Belongs to the peptidase M16 family.</text>
</comment>
<evidence type="ECO:0000259" key="2">
    <source>
        <dbReference type="Pfam" id="PF00675"/>
    </source>
</evidence>
<sequence>AHERLELENGTTLLLLPRREVPLLACQLLVRGGARGDPPTLPGVASLVAALLEKGAGRRDAYGFAEAVEGAGGSFTAGAAAEAITVRSQFMARDQGLMLELLADALRAPRLAPEEFAHLRDRQIEFIKAVKDSEPAELLDAYGRALLFGGHPYGRAVHG</sequence>
<reference evidence="3" key="2">
    <citation type="journal article" date="2014" name="ISME J.">
        <title>Microbial stratification in low pH oxic and suboxic macroscopic growths along an acid mine drainage.</title>
        <authorList>
            <person name="Mendez-Garcia C."/>
            <person name="Mesa V."/>
            <person name="Sprenger R.R."/>
            <person name="Richter M."/>
            <person name="Diez M.S."/>
            <person name="Solano J."/>
            <person name="Bargiela R."/>
            <person name="Golyshina O.V."/>
            <person name="Manteca A."/>
            <person name="Ramos J.L."/>
            <person name="Gallego J.R."/>
            <person name="Llorente I."/>
            <person name="Martins Dos Santos V.A."/>
            <person name="Jensen O.N."/>
            <person name="Pelaez A.I."/>
            <person name="Sanchez J."/>
            <person name="Ferrer M."/>
        </authorList>
    </citation>
    <scope>NUCLEOTIDE SEQUENCE</scope>
</reference>
<gene>
    <name evidence="3" type="ORF">B2A_07712</name>
</gene>
<dbReference type="Pfam" id="PF00675">
    <property type="entry name" value="Peptidase_M16"/>
    <property type="match status" value="1"/>
</dbReference>
<proteinExistence type="inferred from homology"/>
<feature type="non-terminal residue" evidence="3">
    <location>
        <position position="1"/>
    </location>
</feature>
<comment type="caution">
    <text evidence="3">The sequence shown here is derived from an EMBL/GenBank/DDBJ whole genome shotgun (WGS) entry which is preliminary data.</text>
</comment>
<evidence type="ECO:0000256" key="1">
    <source>
        <dbReference type="ARBA" id="ARBA00007261"/>
    </source>
</evidence>
<dbReference type="EMBL" id="AUZZ01005537">
    <property type="protein sequence ID" value="EQD49229.1"/>
    <property type="molecule type" value="Genomic_DNA"/>
</dbReference>
<dbReference type="SUPFAM" id="SSF63411">
    <property type="entry name" value="LuxS/MPP-like metallohydrolase"/>
    <property type="match status" value="1"/>
</dbReference>
<accession>T1B879</accession>
<dbReference type="InterPro" id="IPR011765">
    <property type="entry name" value="Pept_M16_N"/>
</dbReference>
<dbReference type="InterPro" id="IPR050361">
    <property type="entry name" value="MPP/UQCRC_Complex"/>
</dbReference>
<reference evidence="3" key="1">
    <citation type="submission" date="2013-08" db="EMBL/GenBank/DDBJ databases">
        <authorList>
            <person name="Mendez C."/>
            <person name="Richter M."/>
            <person name="Ferrer M."/>
            <person name="Sanchez J."/>
        </authorList>
    </citation>
    <scope>NUCLEOTIDE SEQUENCE</scope>
</reference>
<organism evidence="3">
    <name type="scientific">mine drainage metagenome</name>
    <dbReference type="NCBI Taxonomy" id="410659"/>
    <lineage>
        <taxon>unclassified sequences</taxon>
        <taxon>metagenomes</taxon>
        <taxon>ecological metagenomes</taxon>
    </lineage>
</organism>
<dbReference type="InterPro" id="IPR011249">
    <property type="entry name" value="Metalloenz_LuxS/M16"/>
</dbReference>
<dbReference type="PANTHER" id="PTHR11851:SF49">
    <property type="entry name" value="MITOCHONDRIAL-PROCESSING PEPTIDASE SUBUNIT ALPHA"/>
    <property type="match status" value="1"/>
</dbReference>
<dbReference type="GO" id="GO:0046872">
    <property type="term" value="F:metal ion binding"/>
    <property type="evidence" value="ECO:0007669"/>
    <property type="project" value="InterPro"/>
</dbReference>
<feature type="non-terminal residue" evidence="3">
    <location>
        <position position="159"/>
    </location>
</feature>
<feature type="domain" description="Peptidase M16 N-terminal" evidence="2">
    <location>
        <begin position="25"/>
        <end position="140"/>
    </location>
</feature>